<keyword evidence="4" id="KW-0805">Transcription regulation</keyword>
<proteinExistence type="predicted"/>
<protein>
    <submittedName>
        <fullName evidence="10">PAS domain S-box protein</fullName>
    </submittedName>
</protein>
<dbReference type="PANTHER" id="PTHR48111:SF40">
    <property type="entry name" value="PHOSPHATE REGULON TRANSCRIPTIONAL REGULATORY PROTEIN PHOB"/>
    <property type="match status" value="1"/>
</dbReference>
<dbReference type="PROSITE" id="PS51755">
    <property type="entry name" value="OMPR_PHOB"/>
    <property type="match status" value="1"/>
</dbReference>
<sequence>MTLTSYKHLFQKLWEWSKDPVLLLEEDGTIIKINLASEMVFGYTSKELAGQSLTKLFLVKSEELFDSAEKCLRKKVKYVTSEGVESLAVLSCESVELGDRLGWMLYVEGEKDQLVQQGLEETADPVIIHHQGTILFANTACLDLLEMGAEEILHRNVFEYIHKDHHTEMEERVRVSNQYRGMEPTTIKLKLPTKDIHVFVAPSPVFFHGKSCTQVYMRNLSENGMQNDLIFGDMRVDMEHQTVYKGEQQIHLSSKEFLILLKLVRSPGEPVTVQTLFESIWGTDSFGDTRTVMVHLSNLRKKIEDDPSHPKLIQTVRGEGYMFSFD</sequence>
<keyword evidence="3" id="KW-0902">Two-component regulatory system</keyword>
<dbReference type="Pfam" id="PF00486">
    <property type="entry name" value="Trans_reg_C"/>
    <property type="match status" value="1"/>
</dbReference>
<dbReference type="EMBL" id="SRJC01000003">
    <property type="protein sequence ID" value="TGB02480.1"/>
    <property type="molecule type" value="Genomic_DNA"/>
</dbReference>
<comment type="subcellular location">
    <subcellularLocation>
        <location evidence="1">Cytoplasm</location>
    </subcellularLocation>
</comment>
<dbReference type="InterPro" id="IPR035965">
    <property type="entry name" value="PAS-like_dom_sf"/>
</dbReference>
<evidence type="ECO:0000256" key="1">
    <source>
        <dbReference type="ARBA" id="ARBA00004496"/>
    </source>
</evidence>
<dbReference type="STRING" id="192814.GCA_900166575_03219"/>
<dbReference type="Pfam" id="PF13426">
    <property type="entry name" value="PAS_9"/>
    <property type="match status" value="1"/>
</dbReference>
<dbReference type="InterPro" id="IPR013767">
    <property type="entry name" value="PAS_fold"/>
</dbReference>
<evidence type="ECO:0000313" key="11">
    <source>
        <dbReference type="Proteomes" id="UP000297982"/>
    </source>
</evidence>
<evidence type="ECO:0000259" key="9">
    <source>
        <dbReference type="PROSITE" id="PS51755"/>
    </source>
</evidence>
<dbReference type="FunFam" id="1.10.10.10:FF:000018">
    <property type="entry name" value="DNA-binding response regulator ResD"/>
    <property type="match status" value="1"/>
</dbReference>
<accession>A0A4Z0GXF8</accession>
<dbReference type="InterPro" id="IPR016032">
    <property type="entry name" value="Sig_transdc_resp-reg_C-effctor"/>
</dbReference>
<dbReference type="InterPro" id="IPR039420">
    <property type="entry name" value="WalR-like"/>
</dbReference>
<evidence type="ECO:0000256" key="5">
    <source>
        <dbReference type="ARBA" id="ARBA00023125"/>
    </source>
</evidence>
<reference evidence="10 11" key="1">
    <citation type="journal article" date="2003" name="Int. J. Syst. Evol. Microbiol.">
        <title>Halobacillus salinus sp. nov., isolated from a salt lake on the coast of the East Sea in Korea.</title>
        <authorList>
            <person name="Yoon J.H."/>
            <person name="Kang K.H."/>
            <person name="Park Y.H."/>
        </authorList>
    </citation>
    <scope>NUCLEOTIDE SEQUENCE [LARGE SCALE GENOMIC DNA]</scope>
    <source>
        <strain evidence="10 11">HSL-3</strain>
    </source>
</reference>
<evidence type="ECO:0000256" key="3">
    <source>
        <dbReference type="ARBA" id="ARBA00023012"/>
    </source>
</evidence>
<feature type="domain" description="PAS" evidence="8">
    <location>
        <begin position="126"/>
        <end position="174"/>
    </location>
</feature>
<feature type="DNA-binding region" description="OmpR/PhoB-type" evidence="7">
    <location>
        <begin position="226"/>
        <end position="325"/>
    </location>
</feature>
<evidence type="ECO:0000313" key="10">
    <source>
        <dbReference type="EMBL" id="TGB02480.1"/>
    </source>
</evidence>
<feature type="domain" description="OmpR/PhoB-type" evidence="9">
    <location>
        <begin position="226"/>
        <end position="325"/>
    </location>
</feature>
<gene>
    <name evidence="10" type="ORF">E4663_14180</name>
</gene>
<dbReference type="InterPro" id="IPR001867">
    <property type="entry name" value="OmpR/PhoB-type_DNA-bd"/>
</dbReference>
<dbReference type="SMART" id="SM00091">
    <property type="entry name" value="PAS"/>
    <property type="match status" value="2"/>
</dbReference>
<evidence type="ECO:0000256" key="6">
    <source>
        <dbReference type="ARBA" id="ARBA00023163"/>
    </source>
</evidence>
<dbReference type="SMART" id="SM00862">
    <property type="entry name" value="Trans_reg_C"/>
    <property type="match status" value="1"/>
</dbReference>
<evidence type="ECO:0000256" key="4">
    <source>
        <dbReference type="ARBA" id="ARBA00023015"/>
    </source>
</evidence>
<keyword evidence="11" id="KW-1185">Reference proteome</keyword>
<name>A0A4Z0GXF8_9BACI</name>
<feature type="domain" description="PAS" evidence="8">
    <location>
        <begin position="6"/>
        <end position="53"/>
    </location>
</feature>
<dbReference type="Proteomes" id="UP000297982">
    <property type="component" value="Unassembled WGS sequence"/>
</dbReference>
<dbReference type="SUPFAM" id="SSF55785">
    <property type="entry name" value="PYP-like sensor domain (PAS domain)"/>
    <property type="match status" value="2"/>
</dbReference>
<dbReference type="GO" id="GO:0000156">
    <property type="term" value="F:phosphorelay response regulator activity"/>
    <property type="evidence" value="ECO:0007669"/>
    <property type="project" value="TreeGrafter"/>
</dbReference>
<dbReference type="SUPFAM" id="SSF46894">
    <property type="entry name" value="C-terminal effector domain of the bipartite response regulators"/>
    <property type="match status" value="1"/>
</dbReference>
<dbReference type="GO" id="GO:0005829">
    <property type="term" value="C:cytosol"/>
    <property type="evidence" value="ECO:0007669"/>
    <property type="project" value="TreeGrafter"/>
</dbReference>
<comment type="caution">
    <text evidence="10">The sequence shown here is derived from an EMBL/GenBank/DDBJ whole genome shotgun (WGS) entry which is preliminary data.</text>
</comment>
<dbReference type="GO" id="GO:0000976">
    <property type="term" value="F:transcription cis-regulatory region binding"/>
    <property type="evidence" value="ECO:0007669"/>
    <property type="project" value="TreeGrafter"/>
</dbReference>
<dbReference type="InterPro" id="IPR000014">
    <property type="entry name" value="PAS"/>
</dbReference>
<dbReference type="AlphaFoldDB" id="A0A4Z0GXF8"/>
<organism evidence="10 11">
    <name type="scientific">Halobacillus salinus</name>
    <dbReference type="NCBI Taxonomy" id="192814"/>
    <lineage>
        <taxon>Bacteria</taxon>
        <taxon>Bacillati</taxon>
        <taxon>Bacillota</taxon>
        <taxon>Bacilli</taxon>
        <taxon>Bacillales</taxon>
        <taxon>Bacillaceae</taxon>
        <taxon>Halobacillus</taxon>
    </lineage>
</organism>
<dbReference type="CDD" id="cd00130">
    <property type="entry name" value="PAS"/>
    <property type="match status" value="2"/>
</dbReference>
<dbReference type="CDD" id="cd00383">
    <property type="entry name" value="trans_reg_C"/>
    <property type="match status" value="1"/>
</dbReference>
<dbReference type="RefSeq" id="WP_135328102.1">
    <property type="nucleotide sequence ID" value="NZ_SRJC01000003.1"/>
</dbReference>
<evidence type="ECO:0000259" key="8">
    <source>
        <dbReference type="PROSITE" id="PS50112"/>
    </source>
</evidence>
<keyword evidence="2" id="KW-0597">Phosphoprotein</keyword>
<keyword evidence="6" id="KW-0804">Transcription</keyword>
<dbReference type="Pfam" id="PF00989">
    <property type="entry name" value="PAS"/>
    <property type="match status" value="1"/>
</dbReference>
<dbReference type="PROSITE" id="PS50112">
    <property type="entry name" value="PAS"/>
    <property type="match status" value="2"/>
</dbReference>
<dbReference type="GO" id="GO:0006355">
    <property type="term" value="P:regulation of DNA-templated transcription"/>
    <property type="evidence" value="ECO:0007669"/>
    <property type="project" value="InterPro"/>
</dbReference>
<dbReference type="InterPro" id="IPR036388">
    <property type="entry name" value="WH-like_DNA-bd_sf"/>
</dbReference>
<evidence type="ECO:0000256" key="2">
    <source>
        <dbReference type="ARBA" id="ARBA00022553"/>
    </source>
</evidence>
<dbReference type="Gene3D" id="3.30.450.20">
    <property type="entry name" value="PAS domain"/>
    <property type="match status" value="2"/>
</dbReference>
<dbReference type="Gene3D" id="1.10.10.10">
    <property type="entry name" value="Winged helix-like DNA-binding domain superfamily/Winged helix DNA-binding domain"/>
    <property type="match status" value="1"/>
</dbReference>
<dbReference type="NCBIfam" id="TIGR00229">
    <property type="entry name" value="sensory_box"/>
    <property type="match status" value="2"/>
</dbReference>
<dbReference type="GO" id="GO:0032993">
    <property type="term" value="C:protein-DNA complex"/>
    <property type="evidence" value="ECO:0007669"/>
    <property type="project" value="TreeGrafter"/>
</dbReference>
<evidence type="ECO:0000256" key="7">
    <source>
        <dbReference type="PROSITE-ProRule" id="PRU01091"/>
    </source>
</evidence>
<dbReference type="PANTHER" id="PTHR48111">
    <property type="entry name" value="REGULATOR OF RPOS"/>
    <property type="match status" value="1"/>
</dbReference>
<keyword evidence="5 7" id="KW-0238">DNA-binding</keyword>